<dbReference type="EMBL" id="FCOM02000147">
    <property type="protein sequence ID" value="SAL88599.1"/>
    <property type="molecule type" value="Genomic_DNA"/>
</dbReference>
<dbReference type="Gene3D" id="3.90.25.10">
    <property type="entry name" value="UDP-galactose 4-epimerase, domain 1"/>
    <property type="match status" value="1"/>
</dbReference>
<organism evidence="1 2">
    <name type="scientific">Caballeronia arvi</name>
    <dbReference type="NCBI Taxonomy" id="1777135"/>
    <lineage>
        <taxon>Bacteria</taxon>
        <taxon>Pseudomonadati</taxon>
        <taxon>Pseudomonadota</taxon>
        <taxon>Betaproteobacteria</taxon>
        <taxon>Burkholderiales</taxon>
        <taxon>Burkholderiaceae</taxon>
        <taxon>Caballeronia</taxon>
    </lineage>
</organism>
<proteinExistence type="predicted"/>
<reference evidence="1" key="1">
    <citation type="submission" date="2016-01" db="EMBL/GenBank/DDBJ databases">
        <authorList>
            <person name="Peeters C."/>
        </authorList>
    </citation>
    <scope>NUCLEOTIDE SEQUENCE [LARGE SCALE GENOMIC DNA]</scope>
    <source>
        <strain evidence="1">LMG 29317</strain>
    </source>
</reference>
<evidence type="ECO:0000313" key="2">
    <source>
        <dbReference type="Proteomes" id="UP000055019"/>
    </source>
</evidence>
<dbReference type="SUPFAM" id="SSF51735">
    <property type="entry name" value="NAD(P)-binding Rossmann-fold domains"/>
    <property type="match status" value="1"/>
</dbReference>
<accession>A0A158L6F6</accession>
<evidence type="ECO:0000313" key="1">
    <source>
        <dbReference type="EMBL" id="SAL88599.1"/>
    </source>
</evidence>
<dbReference type="AlphaFoldDB" id="A0A158L6F6"/>
<keyword evidence="2" id="KW-1185">Reference proteome</keyword>
<name>A0A158L6F6_9BURK</name>
<dbReference type="Proteomes" id="UP000055019">
    <property type="component" value="Unassembled WGS sequence"/>
</dbReference>
<sequence length="62" mass="7083">MFKPLPMDDPWHRQPDISLARDALGWSPSTPLDEGLMRTAQHFRRVIEALQVRNAQSPQAMA</sequence>
<protein>
    <submittedName>
        <fullName evidence="1">NAD-dependent dehydratase</fullName>
    </submittedName>
</protein>
<gene>
    <name evidence="1" type="ORF">AWB74_08640</name>
</gene>
<dbReference type="InterPro" id="IPR036291">
    <property type="entry name" value="NAD(P)-bd_dom_sf"/>
</dbReference>
<comment type="caution">
    <text evidence="1">The sequence shown here is derived from an EMBL/GenBank/DDBJ whole genome shotgun (WGS) entry which is preliminary data.</text>
</comment>